<organism evidence="7 8">
    <name type="scientific">Candidatus Zambryskibacteria bacterium RIFCSPHIGHO2_02_38_10.5</name>
    <dbReference type="NCBI Taxonomy" id="1802742"/>
    <lineage>
        <taxon>Bacteria</taxon>
        <taxon>Candidatus Zambryskiibacteriota</taxon>
    </lineage>
</organism>
<dbReference type="GO" id="GO:0003723">
    <property type="term" value="F:RNA binding"/>
    <property type="evidence" value="ECO:0007669"/>
    <property type="project" value="UniProtKB-KW"/>
</dbReference>
<evidence type="ECO:0000256" key="5">
    <source>
        <dbReference type="ARBA" id="ARBA00023163"/>
    </source>
</evidence>
<keyword evidence="5" id="KW-0804">Transcription</keyword>
<evidence type="ECO:0000259" key="6">
    <source>
        <dbReference type="PROSITE" id="PS51462"/>
    </source>
</evidence>
<dbReference type="Pfam" id="PF00293">
    <property type="entry name" value="NUDIX"/>
    <property type="match status" value="1"/>
</dbReference>
<sequence length="246" mass="27383">LKGVLEKQKDVDLIIEKAAPDWPIDKISVIDRNILRIGLYELLFSDRSQVPPKVAINEAIELSKTFGGDTSSKFVNGVLGAVYKELGEPGKDETGKDKKNNGSGNLPVPVFYLGGAVVYAKDGDDIYLALVHDVFGRWTLSKGKIEENEDVEVGTIREIKEELGLDIKIKEKLGENEYVAYNPEKGKIKKHVVYFLAESKFVDLTPEAKGGLDDAKWFKMGDILDLNFYNDILPLVTKAINILLKK</sequence>
<dbReference type="Gene3D" id="3.90.79.10">
    <property type="entry name" value="Nucleoside Triphosphate Pyrophosphohydrolase"/>
    <property type="match status" value="1"/>
</dbReference>
<dbReference type="InterPro" id="IPR000086">
    <property type="entry name" value="NUDIX_hydrolase_dom"/>
</dbReference>
<dbReference type="PANTHER" id="PTHR11078">
    <property type="entry name" value="N UTILIZATION SUBSTANCE PROTEIN B-RELATED"/>
    <property type="match status" value="1"/>
</dbReference>
<evidence type="ECO:0000256" key="3">
    <source>
        <dbReference type="ARBA" id="ARBA00022884"/>
    </source>
</evidence>
<keyword evidence="2" id="KW-0889">Transcription antitermination</keyword>
<comment type="caution">
    <text evidence="7">The sequence shown here is derived from an EMBL/GenBank/DDBJ whole genome shotgun (WGS) entry which is preliminary data.</text>
</comment>
<evidence type="ECO:0000256" key="4">
    <source>
        <dbReference type="ARBA" id="ARBA00023015"/>
    </source>
</evidence>
<keyword evidence="4" id="KW-0805">Transcription regulation</keyword>
<dbReference type="EMBL" id="MHVL01000018">
    <property type="protein sequence ID" value="OHA93521.1"/>
    <property type="molecule type" value="Genomic_DNA"/>
</dbReference>
<comment type="similarity">
    <text evidence="1">Belongs to the NusB family.</text>
</comment>
<evidence type="ECO:0000313" key="7">
    <source>
        <dbReference type="EMBL" id="OHA93521.1"/>
    </source>
</evidence>
<dbReference type="Pfam" id="PF01029">
    <property type="entry name" value="NusB"/>
    <property type="match status" value="1"/>
</dbReference>
<dbReference type="PANTHER" id="PTHR11078:SF3">
    <property type="entry name" value="ANTITERMINATION NUSB DOMAIN-CONTAINING PROTEIN"/>
    <property type="match status" value="1"/>
</dbReference>
<dbReference type="GO" id="GO:0005829">
    <property type="term" value="C:cytosol"/>
    <property type="evidence" value="ECO:0007669"/>
    <property type="project" value="TreeGrafter"/>
</dbReference>
<dbReference type="InterPro" id="IPR011605">
    <property type="entry name" value="NusB_fam"/>
</dbReference>
<protein>
    <submittedName>
        <fullName evidence="7">Transcription antitermination factor NusB</fullName>
    </submittedName>
</protein>
<dbReference type="Gene3D" id="1.10.940.10">
    <property type="entry name" value="NusB-like"/>
    <property type="match status" value="1"/>
</dbReference>
<accession>A0A1G2TA71</accession>
<evidence type="ECO:0000256" key="1">
    <source>
        <dbReference type="ARBA" id="ARBA00005952"/>
    </source>
</evidence>
<dbReference type="InterPro" id="IPR035926">
    <property type="entry name" value="NusB-like_sf"/>
</dbReference>
<dbReference type="InterPro" id="IPR006027">
    <property type="entry name" value="NusB_RsmB_TIM44"/>
</dbReference>
<proteinExistence type="inferred from homology"/>
<dbReference type="InterPro" id="IPR015797">
    <property type="entry name" value="NUDIX_hydrolase-like_dom_sf"/>
</dbReference>
<dbReference type="PROSITE" id="PS51462">
    <property type="entry name" value="NUDIX"/>
    <property type="match status" value="1"/>
</dbReference>
<dbReference type="SUPFAM" id="SSF55811">
    <property type="entry name" value="Nudix"/>
    <property type="match status" value="1"/>
</dbReference>
<dbReference type="AlphaFoldDB" id="A0A1G2TA71"/>
<dbReference type="GO" id="GO:0006353">
    <property type="term" value="P:DNA-templated transcription termination"/>
    <property type="evidence" value="ECO:0007669"/>
    <property type="project" value="InterPro"/>
</dbReference>
<dbReference type="NCBIfam" id="TIGR01951">
    <property type="entry name" value="nusB"/>
    <property type="match status" value="1"/>
</dbReference>
<keyword evidence="3" id="KW-0694">RNA-binding</keyword>
<dbReference type="GO" id="GO:0031564">
    <property type="term" value="P:transcription antitermination"/>
    <property type="evidence" value="ECO:0007669"/>
    <property type="project" value="UniProtKB-KW"/>
</dbReference>
<feature type="non-terminal residue" evidence="7">
    <location>
        <position position="1"/>
    </location>
</feature>
<dbReference type="Proteomes" id="UP000179264">
    <property type="component" value="Unassembled WGS sequence"/>
</dbReference>
<name>A0A1G2TA71_9BACT</name>
<reference evidence="7 8" key="1">
    <citation type="journal article" date="2016" name="Nat. Commun.">
        <title>Thousands of microbial genomes shed light on interconnected biogeochemical processes in an aquifer system.</title>
        <authorList>
            <person name="Anantharaman K."/>
            <person name="Brown C.T."/>
            <person name="Hug L.A."/>
            <person name="Sharon I."/>
            <person name="Castelle C.J."/>
            <person name="Probst A.J."/>
            <person name="Thomas B.C."/>
            <person name="Singh A."/>
            <person name="Wilkins M.J."/>
            <person name="Karaoz U."/>
            <person name="Brodie E.L."/>
            <person name="Williams K.H."/>
            <person name="Hubbard S.S."/>
            <person name="Banfield J.F."/>
        </authorList>
    </citation>
    <scope>NUCLEOTIDE SEQUENCE [LARGE SCALE GENOMIC DNA]</scope>
</reference>
<dbReference type="SUPFAM" id="SSF48013">
    <property type="entry name" value="NusB-like"/>
    <property type="match status" value="1"/>
</dbReference>
<evidence type="ECO:0000256" key="2">
    <source>
        <dbReference type="ARBA" id="ARBA00022814"/>
    </source>
</evidence>
<feature type="domain" description="Nudix hydrolase" evidence="6">
    <location>
        <begin position="109"/>
        <end position="240"/>
    </location>
</feature>
<gene>
    <name evidence="7" type="ORF">A2W58_02425</name>
</gene>
<evidence type="ECO:0000313" key="8">
    <source>
        <dbReference type="Proteomes" id="UP000179264"/>
    </source>
</evidence>